<dbReference type="GO" id="GO:0016020">
    <property type="term" value="C:membrane"/>
    <property type="evidence" value="ECO:0007669"/>
    <property type="project" value="UniProtKB-SubCell"/>
</dbReference>
<dbReference type="InterPro" id="IPR020846">
    <property type="entry name" value="MFS_dom"/>
</dbReference>
<dbReference type="AlphaFoldDB" id="A0A6P7H5E6"/>
<evidence type="ECO:0000256" key="1">
    <source>
        <dbReference type="ARBA" id="ARBA00004141"/>
    </source>
</evidence>
<reference evidence="14" key="1">
    <citation type="submission" date="2025-08" db="UniProtKB">
        <authorList>
            <consortium name="RefSeq"/>
        </authorList>
    </citation>
    <scope>IDENTIFICATION</scope>
    <source>
        <tissue evidence="14">Whole insect</tissue>
    </source>
</reference>
<dbReference type="InterPro" id="IPR005829">
    <property type="entry name" value="Sugar_transporter_CS"/>
</dbReference>
<keyword evidence="6 12" id="KW-1133">Transmembrane helix</keyword>
<keyword evidence="8 12" id="KW-0472">Membrane</keyword>
<evidence type="ECO:0000256" key="10">
    <source>
        <dbReference type="ARBA" id="ARBA00054632"/>
    </source>
</evidence>
<evidence type="ECO:0000256" key="9">
    <source>
        <dbReference type="ARBA" id="ARBA00023201"/>
    </source>
</evidence>
<comment type="subcellular location">
    <subcellularLocation>
        <location evidence="1">Membrane</location>
        <topology evidence="1">Multi-pass membrane protein</topology>
    </subcellularLocation>
</comment>
<dbReference type="Pfam" id="PF07690">
    <property type="entry name" value="MFS_1"/>
    <property type="match status" value="1"/>
</dbReference>
<dbReference type="InterPro" id="IPR036259">
    <property type="entry name" value="MFS_trans_sf"/>
</dbReference>
<dbReference type="FunFam" id="1.20.1250.20:FF:000003">
    <property type="entry name" value="Solute carrier family 17 member 3"/>
    <property type="match status" value="1"/>
</dbReference>
<feature type="transmembrane region" description="Helical" evidence="12">
    <location>
        <begin position="256"/>
        <end position="273"/>
    </location>
</feature>
<evidence type="ECO:0000259" key="13">
    <source>
        <dbReference type="PROSITE" id="PS50850"/>
    </source>
</evidence>
<evidence type="ECO:0000256" key="5">
    <source>
        <dbReference type="ARBA" id="ARBA00022847"/>
    </source>
</evidence>
<dbReference type="FunFam" id="1.20.1250.20:FF:000144">
    <property type="entry name" value="Picot, isoform B"/>
    <property type="match status" value="1"/>
</dbReference>
<keyword evidence="7" id="KW-0915">Sodium</keyword>
<organism evidence="14">
    <name type="scientific">Diabrotica virgifera virgifera</name>
    <name type="common">western corn rootworm</name>
    <dbReference type="NCBI Taxonomy" id="50390"/>
    <lineage>
        <taxon>Eukaryota</taxon>
        <taxon>Metazoa</taxon>
        <taxon>Ecdysozoa</taxon>
        <taxon>Arthropoda</taxon>
        <taxon>Hexapoda</taxon>
        <taxon>Insecta</taxon>
        <taxon>Pterygota</taxon>
        <taxon>Neoptera</taxon>
        <taxon>Endopterygota</taxon>
        <taxon>Coleoptera</taxon>
        <taxon>Polyphaga</taxon>
        <taxon>Cucujiformia</taxon>
        <taxon>Chrysomeloidea</taxon>
        <taxon>Chrysomelidae</taxon>
        <taxon>Galerucinae</taxon>
        <taxon>Diabroticina</taxon>
        <taxon>Diabroticites</taxon>
        <taxon>Diabrotica</taxon>
    </lineage>
</organism>
<name>A0A6P7H5E6_DIAVI</name>
<feature type="transmembrane region" description="Helical" evidence="12">
    <location>
        <begin position="62"/>
        <end position="81"/>
    </location>
</feature>
<feature type="transmembrane region" description="Helical" evidence="12">
    <location>
        <begin position="319"/>
        <end position="336"/>
    </location>
</feature>
<dbReference type="InterPro" id="IPR011701">
    <property type="entry name" value="MFS"/>
</dbReference>
<feature type="transmembrane region" description="Helical" evidence="12">
    <location>
        <begin position="293"/>
        <end position="312"/>
    </location>
</feature>
<accession>A0A6P7H5E6</accession>
<feature type="transmembrane region" description="Helical" evidence="12">
    <location>
        <begin position="348"/>
        <end position="373"/>
    </location>
</feature>
<evidence type="ECO:0000256" key="11">
    <source>
        <dbReference type="ARBA" id="ARBA00068450"/>
    </source>
</evidence>
<feature type="domain" description="Major facilitator superfamily (MFS) profile" evidence="13">
    <location>
        <begin position="1"/>
        <end position="413"/>
    </location>
</feature>
<dbReference type="PANTHER" id="PTHR11662">
    <property type="entry name" value="SOLUTE CARRIER FAMILY 17"/>
    <property type="match status" value="1"/>
</dbReference>
<comment type="similarity">
    <text evidence="2">Belongs to the major facilitator superfamily. Sodium/anion cotransporter family.</text>
</comment>
<keyword evidence="5" id="KW-0769">Symport</keyword>
<comment type="function">
    <text evidence="10">May be an inorganic phosphate cotransporter.</text>
</comment>
<dbReference type="GO" id="GO:0006820">
    <property type="term" value="P:monoatomic anion transport"/>
    <property type="evidence" value="ECO:0007669"/>
    <property type="project" value="TreeGrafter"/>
</dbReference>
<keyword evidence="4 12" id="KW-0812">Transmembrane</keyword>
<proteinExistence type="inferred from homology"/>
<dbReference type="GO" id="GO:0015293">
    <property type="term" value="F:symporter activity"/>
    <property type="evidence" value="ECO:0007669"/>
    <property type="project" value="UniProtKB-KW"/>
</dbReference>
<feature type="transmembrane region" description="Helical" evidence="12">
    <location>
        <begin position="154"/>
        <end position="173"/>
    </location>
</feature>
<feature type="non-terminal residue" evidence="14">
    <location>
        <position position="425"/>
    </location>
</feature>
<sequence length="425" mass="46973">MRSVLNVAVIAIISPDDKNKDYPTYPEWKPKKNLMLSSFFWGYICLQIGAGQLAKNYGPKQFLCCAIFITSLFTILTPVLGGVLGYGGVILCRIVQGLSQGFLVPSLHNLLSQWAPVTERATWGSAVYAGQALGNVFSMPITGMICNSKLGWPVAFYMYGGLGICWCILWIFLGADSPSKHKSISKDEKDFIESSLMKEEDISEIPTPWKSIFTSLPVIAIIVTHCGQNWGFWTLLTEIPSFMENILHENISSNSLLSALPYFVMWFMTLVFSPIADLVIDKKFVSVITSRKIFNSIGLAFPAVALISLCFIDTKWSTISLLVIAMGFNAAQYSGFNINHIDLSPIHAGTLMAITNSFATICSILAPLAVDLIRIMTGFEESEKALWNIVFCTTAGIYLVAMFFYILFASADLQPWNCSDPKVAE</sequence>
<dbReference type="GO" id="GO:0006814">
    <property type="term" value="P:sodium ion transport"/>
    <property type="evidence" value="ECO:0007669"/>
    <property type="project" value="UniProtKB-KW"/>
</dbReference>
<keyword evidence="9" id="KW-0739">Sodium transport</keyword>
<evidence type="ECO:0000256" key="4">
    <source>
        <dbReference type="ARBA" id="ARBA00022692"/>
    </source>
</evidence>
<protein>
    <recommendedName>
        <fullName evidence="11">Putative inorganic phosphate cotransporter</fullName>
    </recommendedName>
</protein>
<keyword evidence="9" id="KW-0406">Ion transport</keyword>
<evidence type="ECO:0000256" key="7">
    <source>
        <dbReference type="ARBA" id="ARBA00023053"/>
    </source>
</evidence>
<evidence type="ECO:0000256" key="3">
    <source>
        <dbReference type="ARBA" id="ARBA00022448"/>
    </source>
</evidence>
<dbReference type="PANTHER" id="PTHR11662:SF280">
    <property type="entry name" value="FI21844P1-RELATED"/>
    <property type="match status" value="1"/>
</dbReference>
<feature type="transmembrane region" description="Helical" evidence="12">
    <location>
        <begin position="385"/>
        <end position="407"/>
    </location>
</feature>
<gene>
    <name evidence="14" type="primary">LOC114346364</name>
</gene>
<evidence type="ECO:0000256" key="12">
    <source>
        <dbReference type="SAM" id="Phobius"/>
    </source>
</evidence>
<evidence type="ECO:0000256" key="8">
    <source>
        <dbReference type="ARBA" id="ARBA00023136"/>
    </source>
</evidence>
<evidence type="ECO:0000256" key="6">
    <source>
        <dbReference type="ARBA" id="ARBA00022989"/>
    </source>
</evidence>
<dbReference type="PROSITE" id="PS00217">
    <property type="entry name" value="SUGAR_TRANSPORT_2"/>
    <property type="match status" value="1"/>
</dbReference>
<evidence type="ECO:0000256" key="2">
    <source>
        <dbReference type="ARBA" id="ARBA00008586"/>
    </source>
</evidence>
<dbReference type="InterPro" id="IPR050382">
    <property type="entry name" value="MFS_Na/Anion_cotransporter"/>
</dbReference>
<dbReference type="SUPFAM" id="SSF103473">
    <property type="entry name" value="MFS general substrate transporter"/>
    <property type="match status" value="1"/>
</dbReference>
<keyword evidence="3" id="KW-0813">Transport</keyword>
<evidence type="ECO:0000313" key="14">
    <source>
        <dbReference type="RefSeq" id="XP_028152923.1"/>
    </source>
</evidence>
<dbReference type="Gene3D" id="1.20.1250.20">
    <property type="entry name" value="MFS general substrate transporter like domains"/>
    <property type="match status" value="2"/>
</dbReference>
<dbReference type="InParanoid" id="A0A6P7H5E6"/>
<dbReference type="RefSeq" id="XP_028152923.1">
    <property type="nucleotide sequence ID" value="XM_028297122.1"/>
</dbReference>
<dbReference type="PROSITE" id="PS50850">
    <property type="entry name" value="MFS"/>
    <property type="match status" value="1"/>
</dbReference>
<feature type="transmembrane region" description="Helical" evidence="12">
    <location>
        <begin position="34"/>
        <end position="50"/>
    </location>
</feature>